<evidence type="ECO:0000313" key="1">
    <source>
        <dbReference type="EMBL" id="MFC5478287.1"/>
    </source>
</evidence>
<accession>A0ABW0MM70</accession>
<reference evidence="2" key="1">
    <citation type="journal article" date="2019" name="Int. J. Syst. Evol. Microbiol.">
        <title>The Global Catalogue of Microorganisms (GCM) 10K type strain sequencing project: providing services to taxonomists for standard genome sequencing and annotation.</title>
        <authorList>
            <consortium name="The Broad Institute Genomics Platform"/>
            <consortium name="The Broad Institute Genome Sequencing Center for Infectious Disease"/>
            <person name="Wu L."/>
            <person name="Ma J."/>
        </authorList>
    </citation>
    <scope>NUCLEOTIDE SEQUENCE [LARGE SCALE GENOMIC DNA]</scope>
    <source>
        <strain evidence="2">CCUG 43111</strain>
    </source>
</reference>
<dbReference type="EMBL" id="JBHSMR010000013">
    <property type="protein sequence ID" value="MFC5478287.1"/>
    <property type="molecule type" value="Genomic_DNA"/>
</dbReference>
<evidence type="ECO:0000313" key="2">
    <source>
        <dbReference type="Proteomes" id="UP001596101"/>
    </source>
</evidence>
<keyword evidence="2" id="KW-1185">Reference proteome</keyword>
<proteinExistence type="predicted"/>
<protein>
    <submittedName>
        <fullName evidence="1">Uncharacterized protein</fullName>
    </submittedName>
</protein>
<name>A0ABW0MM70_9BURK</name>
<organism evidence="1 2">
    <name type="scientific">Massilia suwonensis</name>
    <dbReference type="NCBI Taxonomy" id="648895"/>
    <lineage>
        <taxon>Bacteria</taxon>
        <taxon>Pseudomonadati</taxon>
        <taxon>Pseudomonadota</taxon>
        <taxon>Betaproteobacteria</taxon>
        <taxon>Burkholderiales</taxon>
        <taxon>Oxalobacteraceae</taxon>
        <taxon>Telluria group</taxon>
        <taxon>Massilia</taxon>
    </lineage>
</organism>
<comment type="caution">
    <text evidence="1">The sequence shown here is derived from an EMBL/GenBank/DDBJ whole genome shotgun (WGS) entry which is preliminary data.</text>
</comment>
<sequence length="332" mass="37975">MKAVFDERGKAEQALDRLLGSGYARADARLVTVHGATPAVYPAARIKWREHSGTSAVRFLSRFLLHARGNAASAADRPQSPDSYLLTLVIDSESEGDRAASLVPSLVRTGSDDTWDGTARAFRFARHLHESERFRNRSWNDATGDLKVLWEAHDCAGAQWDQSEPALHLGWESTRPESDDDAYLRSHWNTRYFPYLRHPAQVTVRRDPGPVLGAAVRKAAWKRKHPGELTPWENFMDAVKYGWERSTLGNDTSEAGYRLHLARTYPHMNYDDVAPVYRYGNNLRRRRAFRGRSWDDVEPEIRAEWERGRREGKPLTWDETRAAMHHAWDQAG</sequence>
<gene>
    <name evidence="1" type="ORF">ACFPQ5_08810</name>
</gene>
<dbReference type="Proteomes" id="UP001596101">
    <property type="component" value="Unassembled WGS sequence"/>
</dbReference>